<proteinExistence type="predicted"/>
<evidence type="ECO:0000313" key="3">
    <source>
        <dbReference type="EMBL" id="GAA3824628.1"/>
    </source>
</evidence>
<evidence type="ECO:0000256" key="1">
    <source>
        <dbReference type="ARBA" id="ARBA00022490"/>
    </source>
</evidence>
<comment type="caution">
    <text evidence="3">The sequence shown here is derived from an EMBL/GenBank/DDBJ whole genome shotgun (WGS) entry which is preliminary data.</text>
</comment>
<feature type="domain" description="Beta-ketoacyl-[acyl-carrier-protein] synthase III N-terminal" evidence="2">
    <location>
        <begin position="120"/>
        <end position="195"/>
    </location>
</feature>
<dbReference type="Pfam" id="PF08545">
    <property type="entry name" value="ACP_syn_III"/>
    <property type="match status" value="1"/>
</dbReference>
<name>A0ABP7IRA1_9ACTN</name>
<dbReference type="RefSeq" id="WP_275773070.1">
    <property type="nucleotide sequence ID" value="NZ_BAABDE010000025.1"/>
</dbReference>
<keyword evidence="4" id="KW-1185">Reference proteome</keyword>
<evidence type="ECO:0000259" key="2">
    <source>
        <dbReference type="Pfam" id="PF08545"/>
    </source>
</evidence>
<keyword evidence="1" id="KW-0963">Cytoplasm</keyword>
<reference evidence="4" key="1">
    <citation type="journal article" date="2019" name="Int. J. Syst. Evol. Microbiol.">
        <title>The Global Catalogue of Microorganisms (GCM) 10K type strain sequencing project: providing services to taxonomists for standard genome sequencing and annotation.</title>
        <authorList>
            <consortium name="The Broad Institute Genomics Platform"/>
            <consortium name="The Broad Institute Genome Sequencing Center for Infectious Disease"/>
            <person name="Wu L."/>
            <person name="Ma J."/>
        </authorList>
    </citation>
    <scope>NUCLEOTIDE SEQUENCE [LARGE SCALE GENOMIC DNA]</scope>
    <source>
        <strain evidence="4">JCM 17138</strain>
    </source>
</reference>
<dbReference type="Proteomes" id="UP001501009">
    <property type="component" value="Unassembled WGS sequence"/>
</dbReference>
<dbReference type="EMBL" id="BAABDE010000025">
    <property type="protein sequence ID" value="GAA3824628.1"/>
    <property type="molecule type" value="Genomic_DNA"/>
</dbReference>
<accession>A0ABP7IRA1</accession>
<organism evidence="3 4">
    <name type="scientific">Streptomyces coacervatus</name>
    <dbReference type="NCBI Taxonomy" id="647381"/>
    <lineage>
        <taxon>Bacteria</taxon>
        <taxon>Bacillati</taxon>
        <taxon>Actinomycetota</taxon>
        <taxon>Actinomycetes</taxon>
        <taxon>Kitasatosporales</taxon>
        <taxon>Streptomycetaceae</taxon>
        <taxon>Streptomyces</taxon>
    </lineage>
</organism>
<dbReference type="InterPro" id="IPR016039">
    <property type="entry name" value="Thiolase-like"/>
</dbReference>
<dbReference type="Gene3D" id="3.40.47.10">
    <property type="match status" value="2"/>
</dbReference>
<protein>
    <submittedName>
        <fullName evidence="3">3-oxoacyl-ACP synthase III family protein</fullName>
    </submittedName>
</protein>
<dbReference type="InterPro" id="IPR013751">
    <property type="entry name" value="ACP_syn_III_N"/>
</dbReference>
<gene>
    <name evidence="3" type="ORF">GCM10022403_067560</name>
</gene>
<dbReference type="PANTHER" id="PTHR34069">
    <property type="entry name" value="3-OXOACYL-[ACYL-CARRIER-PROTEIN] SYNTHASE 3"/>
    <property type="match status" value="1"/>
</dbReference>
<dbReference type="PANTHER" id="PTHR34069:SF2">
    <property type="entry name" value="BETA-KETOACYL-[ACYL-CARRIER-PROTEIN] SYNTHASE III"/>
    <property type="match status" value="1"/>
</dbReference>
<dbReference type="SUPFAM" id="SSF53901">
    <property type="entry name" value="Thiolase-like"/>
    <property type="match status" value="2"/>
</dbReference>
<evidence type="ECO:0000313" key="4">
    <source>
        <dbReference type="Proteomes" id="UP001501009"/>
    </source>
</evidence>
<sequence length="353" mass="37712">MNGPRTGVPYIAGTGTALPGDPVTNESLARLLGAGARWIEDFTGNRARHFATDLDTGACSLTLTDLCEQAADAALADARVDPGEIGFVVLGTATPDHLMPATVNLVADRLGIGQVPTYQLQSGCAGAVQALDTACRLLRDPDATDDDLTGLVIGGDICNKHFALNQDFSRLHPNQLVNYMLFGDGAAAAVLSRRPRGHAVAVRRVFQRFVGLGRPPGQVIEWFGAAERDAGRPAATEDYKAIEEYVPRLAEEIVRELADDTGWKLDELDYLLPPQLSGRMTRRIVEELAVPAHEVSCVAVTGNNGNALPLLQLDRLMPLMREGERALCAAVESSKWIKGGLALEKVRGGADAV</sequence>